<dbReference type="Gene3D" id="3.40.1620.10">
    <property type="entry name" value="YefM-like domain"/>
    <property type="match status" value="1"/>
</dbReference>
<dbReference type="Proteomes" id="UP001162834">
    <property type="component" value="Chromosome"/>
</dbReference>
<evidence type="ECO:0000256" key="2">
    <source>
        <dbReference type="RuleBase" id="RU362080"/>
    </source>
</evidence>
<organism evidence="3 4">
    <name type="scientific">Capillimicrobium parvum</name>
    <dbReference type="NCBI Taxonomy" id="2884022"/>
    <lineage>
        <taxon>Bacteria</taxon>
        <taxon>Bacillati</taxon>
        <taxon>Actinomycetota</taxon>
        <taxon>Thermoleophilia</taxon>
        <taxon>Solirubrobacterales</taxon>
        <taxon>Capillimicrobiaceae</taxon>
        <taxon>Capillimicrobium</taxon>
    </lineage>
</organism>
<comment type="function">
    <text evidence="2">Antitoxin component of a type II toxin-antitoxin (TA) system.</text>
</comment>
<dbReference type="InterPro" id="IPR036165">
    <property type="entry name" value="YefM-like_sf"/>
</dbReference>
<dbReference type="NCBIfam" id="TIGR01552">
    <property type="entry name" value="phd_fam"/>
    <property type="match status" value="1"/>
</dbReference>
<dbReference type="AlphaFoldDB" id="A0A9E7BZJ3"/>
<dbReference type="RefSeq" id="WP_259315117.1">
    <property type="nucleotide sequence ID" value="NZ_CP087164.1"/>
</dbReference>
<dbReference type="KEGG" id="sbae:DSM104329_01818"/>
<proteinExistence type="inferred from homology"/>
<protein>
    <recommendedName>
        <fullName evidence="2">Antitoxin</fullName>
    </recommendedName>
</protein>
<sequence length="76" mass="8411">MTKSVGVHEAKTHLSRLLEDVAAGNEVTITRRGAPVARLVPARDTRRRFGMDHGVFAVPDDFDAPLPDQLLADFER</sequence>
<dbReference type="InterPro" id="IPR051416">
    <property type="entry name" value="phD-YefM_TA_antitoxins"/>
</dbReference>
<dbReference type="InterPro" id="IPR006442">
    <property type="entry name" value="Antitoxin_Phd/YefM"/>
</dbReference>
<dbReference type="EMBL" id="CP087164">
    <property type="protein sequence ID" value="UGS35430.1"/>
    <property type="molecule type" value="Genomic_DNA"/>
</dbReference>
<name>A0A9E7BZJ3_9ACTN</name>
<evidence type="ECO:0000256" key="1">
    <source>
        <dbReference type="ARBA" id="ARBA00009981"/>
    </source>
</evidence>
<reference evidence="3" key="1">
    <citation type="journal article" date="2022" name="Int. J. Syst. Evol. Microbiol.">
        <title>Pseudomonas aegrilactucae sp. nov. and Pseudomonas morbosilactucae sp. nov., pathogens causing bacterial rot of lettuce in Japan.</title>
        <authorList>
            <person name="Sawada H."/>
            <person name="Fujikawa T."/>
            <person name="Satou M."/>
        </authorList>
    </citation>
    <scope>NUCLEOTIDE SEQUENCE</scope>
    <source>
        <strain evidence="3">0166_1</strain>
    </source>
</reference>
<dbReference type="PANTHER" id="PTHR35377">
    <property type="entry name" value="ANTITOXIN VAPB49-RELATED-RELATED"/>
    <property type="match status" value="1"/>
</dbReference>
<evidence type="ECO:0000313" key="4">
    <source>
        <dbReference type="Proteomes" id="UP001162834"/>
    </source>
</evidence>
<dbReference type="Pfam" id="PF02604">
    <property type="entry name" value="PhdYeFM_antitox"/>
    <property type="match status" value="1"/>
</dbReference>
<dbReference type="SUPFAM" id="SSF143120">
    <property type="entry name" value="YefM-like"/>
    <property type="match status" value="1"/>
</dbReference>
<keyword evidence="4" id="KW-1185">Reference proteome</keyword>
<evidence type="ECO:0000313" key="3">
    <source>
        <dbReference type="EMBL" id="UGS35430.1"/>
    </source>
</evidence>
<comment type="similarity">
    <text evidence="1 2">Belongs to the phD/YefM antitoxin family.</text>
</comment>
<dbReference type="PANTHER" id="PTHR35377:SF7">
    <property type="entry name" value="SSL1004 PROTEIN"/>
    <property type="match status" value="1"/>
</dbReference>
<accession>A0A9E7BZJ3</accession>
<gene>
    <name evidence="3" type="ORF">DSM104329_01818</name>
</gene>